<protein>
    <submittedName>
        <fullName evidence="1">Uncharacterized protein</fullName>
    </submittedName>
</protein>
<sequence>MTCRYSGTDWLDVLYTSVRDTPGGVADAAAFLANRRGKSIGTESLRLRLRGEGENRLSMEMFELLVEWMEEKRQPHYLDAIHALNERFGLRVTPADAEEATACIDGIALDALELTRQTGIVAGEVREAIADRRITEKEAEAIVVAARLHQRVIGRLVGAVQRLSKSGRA</sequence>
<reference evidence="1 2" key="1">
    <citation type="journal article" date="2024" name="Chem. Sci.">
        <title>Discovery of megapolipeptins by genome mining of a Burkholderiales bacteria collection.</title>
        <authorList>
            <person name="Paulo B.S."/>
            <person name="Recchia M.J.J."/>
            <person name="Lee S."/>
            <person name="Fergusson C.H."/>
            <person name="Romanowski S.B."/>
            <person name="Hernandez A."/>
            <person name="Krull N."/>
            <person name="Liu D.Y."/>
            <person name="Cavanagh H."/>
            <person name="Bos A."/>
            <person name="Gray C.A."/>
            <person name="Murphy B.T."/>
            <person name="Linington R.G."/>
            <person name="Eustaquio A.S."/>
        </authorList>
    </citation>
    <scope>NUCLEOTIDE SEQUENCE [LARGE SCALE GENOMIC DNA]</scope>
    <source>
        <strain evidence="1 2">RL17-335-BIF-A</strain>
    </source>
</reference>
<dbReference type="InterPro" id="IPR009679">
    <property type="entry name" value="Phage_186_CII-like"/>
</dbReference>
<evidence type="ECO:0000313" key="2">
    <source>
        <dbReference type="Proteomes" id="UP001629367"/>
    </source>
</evidence>
<name>A0ABW9D9G9_9BURK</name>
<gene>
    <name evidence="1" type="ORF">PQQ68_20185</name>
</gene>
<dbReference type="Pfam" id="PF06892">
    <property type="entry name" value="Phage_CP76"/>
    <property type="match status" value="1"/>
</dbReference>
<evidence type="ECO:0000313" key="1">
    <source>
        <dbReference type="EMBL" id="MFM0595346.1"/>
    </source>
</evidence>
<proteinExistence type="predicted"/>
<dbReference type="EMBL" id="JAQQBZ010000014">
    <property type="protein sequence ID" value="MFM0595346.1"/>
    <property type="molecule type" value="Genomic_DNA"/>
</dbReference>
<dbReference type="RefSeq" id="WP_408214725.1">
    <property type="nucleotide sequence ID" value="NZ_JAQQBZ010000014.1"/>
</dbReference>
<keyword evidence="2" id="KW-1185">Reference proteome</keyword>
<organism evidence="1 2">
    <name type="scientific">Paraburkholderia dilworthii</name>
    <dbReference type="NCBI Taxonomy" id="948106"/>
    <lineage>
        <taxon>Bacteria</taxon>
        <taxon>Pseudomonadati</taxon>
        <taxon>Pseudomonadota</taxon>
        <taxon>Betaproteobacteria</taxon>
        <taxon>Burkholderiales</taxon>
        <taxon>Burkholderiaceae</taxon>
        <taxon>Paraburkholderia</taxon>
    </lineage>
</organism>
<comment type="caution">
    <text evidence="1">The sequence shown here is derived from an EMBL/GenBank/DDBJ whole genome shotgun (WGS) entry which is preliminary data.</text>
</comment>
<dbReference type="Proteomes" id="UP001629367">
    <property type="component" value="Unassembled WGS sequence"/>
</dbReference>
<accession>A0ABW9D9G9</accession>